<name>A0A1I8IXM5_9PLAT</name>
<feature type="region of interest" description="Disordered" evidence="1">
    <location>
        <begin position="276"/>
        <end position="342"/>
    </location>
</feature>
<feature type="region of interest" description="Disordered" evidence="1">
    <location>
        <begin position="185"/>
        <end position="221"/>
    </location>
</feature>
<dbReference type="GO" id="GO:0006281">
    <property type="term" value="P:DNA repair"/>
    <property type="evidence" value="ECO:0007669"/>
    <property type="project" value="InterPro"/>
</dbReference>
<keyword evidence="3" id="KW-1185">Reference proteome</keyword>
<feature type="compositionally biased region" description="Basic residues" evidence="1">
    <location>
        <begin position="333"/>
        <end position="342"/>
    </location>
</feature>
<dbReference type="PANTHER" id="PTHR21818:SF0">
    <property type="entry name" value="FANCONI ANEMIA GROUP I PROTEIN"/>
    <property type="match status" value="1"/>
</dbReference>
<dbReference type="InterPro" id="IPR026171">
    <property type="entry name" value="FANCI"/>
</dbReference>
<evidence type="ECO:0000259" key="2">
    <source>
        <dbReference type="Pfam" id="PF14678"/>
    </source>
</evidence>
<feature type="region of interest" description="Disordered" evidence="1">
    <location>
        <begin position="1"/>
        <end position="24"/>
    </location>
</feature>
<protein>
    <submittedName>
        <fullName evidence="4">FANCI_S4 domain-containing protein</fullName>
    </submittedName>
</protein>
<evidence type="ECO:0000256" key="1">
    <source>
        <dbReference type="SAM" id="MobiDB-lite"/>
    </source>
</evidence>
<dbReference type="Proteomes" id="UP000095280">
    <property type="component" value="Unplaced"/>
</dbReference>
<dbReference type="WBParaSite" id="maker-uti_cns_0028858-snap-gene-0.2-mRNA-1">
    <property type="protein sequence ID" value="maker-uti_cns_0028858-snap-gene-0.2-mRNA-1"/>
    <property type="gene ID" value="maker-uti_cns_0028858-snap-gene-0.2"/>
</dbReference>
<proteinExistence type="predicted"/>
<dbReference type="GO" id="GO:0070182">
    <property type="term" value="F:DNA polymerase binding"/>
    <property type="evidence" value="ECO:0007669"/>
    <property type="project" value="TreeGrafter"/>
</dbReference>
<sequence length="342" mass="37096">CLRHRLGDGESEAGGSGAGGRRQQRRDGAAAFACINRRTADSVLQALVGELGFALDELDWILSASGGASSSALQSVESFRSVASRFGLLSRLVHCLASMGLKPGAQTGLVTRLATRHFRLLASLVRCLATAGQSVAVQQILQSAEAYADLERLVELCGGELAPKIYDRVLQSQLAASRAAREAAEEAARRKKDKKQGKKNGGGGKKLAVDDGGKRRGGVKVDRDATAVPQLVYSIEQWEKALMQLCRKRSLGLMLRVRRAASRDFRIRLDEVQQALRRGEAPEDDGEGDIGEDDEEAEEDAAEEAEDDEEDNEDQGDESVEPETVESTEPPRKRARVQQKSR</sequence>
<feature type="compositionally biased region" description="Acidic residues" evidence="1">
    <location>
        <begin position="282"/>
        <end position="326"/>
    </location>
</feature>
<feature type="compositionally biased region" description="Basic and acidic residues" evidence="1">
    <location>
        <begin position="207"/>
        <end position="221"/>
    </location>
</feature>
<reference evidence="4" key="1">
    <citation type="submission" date="2016-11" db="UniProtKB">
        <authorList>
            <consortium name="WormBaseParasite"/>
        </authorList>
    </citation>
    <scope>IDENTIFICATION</scope>
</reference>
<evidence type="ECO:0000313" key="4">
    <source>
        <dbReference type="WBParaSite" id="maker-uti_cns_0028858-snap-gene-0.2-mRNA-1"/>
    </source>
</evidence>
<dbReference type="Pfam" id="PF14678">
    <property type="entry name" value="FANCI_S4"/>
    <property type="match status" value="1"/>
</dbReference>
<evidence type="ECO:0000313" key="3">
    <source>
        <dbReference type="Proteomes" id="UP000095280"/>
    </source>
</evidence>
<feature type="domain" description="FANCI solenoid 4" evidence="2">
    <location>
        <begin position="29"/>
        <end position="273"/>
    </location>
</feature>
<dbReference type="AlphaFoldDB" id="A0A1I8IXM5"/>
<dbReference type="PANTHER" id="PTHR21818">
    <property type="entry name" value="BC025462 PROTEIN"/>
    <property type="match status" value="1"/>
</dbReference>
<accession>A0A1I8IXM5</accession>
<feature type="compositionally biased region" description="Basic residues" evidence="1">
    <location>
        <begin position="189"/>
        <end position="198"/>
    </location>
</feature>
<dbReference type="InterPro" id="IPR029314">
    <property type="entry name" value="FANCI_S4"/>
</dbReference>
<organism evidence="3 4">
    <name type="scientific">Macrostomum lignano</name>
    <dbReference type="NCBI Taxonomy" id="282301"/>
    <lineage>
        <taxon>Eukaryota</taxon>
        <taxon>Metazoa</taxon>
        <taxon>Spiralia</taxon>
        <taxon>Lophotrochozoa</taxon>
        <taxon>Platyhelminthes</taxon>
        <taxon>Rhabditophora</taxon>
        <taxon>Macrostomorpha</taxon>
        <taxon>Macrostomida</taxon>
        <taxon>Macrostomidae</taxon>
        <taxon>Macrostomum</taxon>
    </lineage>
</organism>